<feature type="domain" description="PTS EIIA type-2" evidence="1">
    <location>
        <begin position="18"/>
        <end position="162"/>
    </location>
</feature>
<dbReference type="Gene3D" id="3.40.930.10">
    <property type="entry name" value="Mannitol-specific EII, Chain A"/>
    <property type="match status" value="1"/>
</dbReference>
<keyword evidence="3" id="KW-1185">Reference proteome</keyword>
<proteinExistence type="predicted"/>
<dbReference type="EMBL" id="LPWH01000067">
    <property type="protein sequence ID" value="POR01363.1"/>
    <property type="molecule type" value="Genomic_DNA"/>
</dbReference>
<name>A0A2S4JPG5_9SPIO</name>
<accession>A0A2S4JPG5</accession>
<dbReference type="AlphaFoldDB" id="A0A2S4JPG5"/>
<protein>
    <submittedName>
        <fullName evidence="2">PTS fructose transporter subunit IIA</fullName>
    </submittedName>
</protein>
<organism evidence="2 3">
    <name type="scientific">Alkalispirochaeta sphaeroplastigenens</name>
    <dbReference type="NCBI Taxonomy" id="1187066"/>
    <lineage>
        <taxon>Bacteria</taxon>
        <taxon>Pseudomonadati</taxon>
        <taxon>Spirochaetota</taxon>
        <taxon>Spirochaetia</taxon>
        <taxon>Spirochaetales</taxon>
        <taxon>Spirochaetaceae</taxon>
        <taxon>Alkalispirochaeta</taxon>
    </lineage>
</organism>
<evidence type="ECO:0000313" key="3">
    <source>
        <dbReference type="Proteomes" id="UP000237350"/>
    </source>
</evidence>
<gene>
    <name evidence="2" type="ORF">AU468_08150</name>
</gene>
<dbReference type="Pfam" id="PF00359">
    <property type="entry name" value="PTS_EIIA_2"/>
    <property type="match status" value="1"/>
</dbReference>
<dbReference type="InterPro" id="IPR002178">
    <property type="entry name" value="PTS_EIIA_type-2_dom"/>
</dbReference>
<evidence type="ECO:0000259" key="1">
    <source>
        <dbReference type="PROSITE" id="PS51094"/>
    </source>
</evidence>
<dbReference type="Proteomes" id="UP000237350">
    <property type="component" value="Unassembled WGS sequence"/>
</dbReference>
<reference evidence="3" key="1">
    <citation type="submission" date="2015-12" db="EMBL/GenBank/DDBJ databases">
        <authorList>
            <person name="Lodha T.D."/>
            <person name="Chintalapati S."/>
            <person name="Chintalapati V.R."/>
            <person name="Sravanthi T."/>
        </authorList>
    </citation>
    <scope>NUCLEOTIDE SEQUENCE [LARGE SCALE GENOMIC DNA]</scope>
    <source>
        <strain evidence="3">JC133</strain>
    </source>
</reference>
<dbReference type="InterPro" id="IPR051541">
    <property type="entry name" value="PTS_SugarTrans_NitroReg"/>
</dbReference>
<comment type="caution">
    <text evidence="2">The sequence shown here is derived from an EMBL/GenBank/DDBJ whole genome shotgun (WGS) entry which is preliminary data.</text>
</comment>
<sequence length="162" mass="18117">MRVSSRGFSGYTRGVLFDVLNESLVEPGYRADSLEEVVEELLRLLDATGKVLDLELARRDLRENQQHLTAGMQHGIAIPHAKTAAVKELLAAVVVTERPLDCQSVDGSLSQIFIMTLSPHEMTGPHIRFLSEIGRLLKHRRVRRKLLEARDSGELLAVLQRA</sequence>
<dbReference type="PANTHER" id="PTHR47738">
    <property type="entry name" value="PTS SYSTEM FRUCTOSE-LIKE EIIA COMPONENT-RELATED"/>
    <property type="match status" value="1"/>
</dbReference>
<dbReference type="SUPFAM" id="SSF55804">
    <property type="entry name" value="Phoshotransferase/anion transport protein"/>
    <property type="match status" value="1"/>
</dbReference>
<dbReference type="PROSITE" id="PS51094">
    <property type="entry name" value="PTS_EIIA_TYPE_2"/>
    <property type="match status" value="1"/>
</dbReference>
<evidence type="ECO:0000313" key="2">
    <source>
        <dbReference type="EMBL" id="POR01363.1"/>
    </source>
</evidence>
<dbReference type="InterPro" id="IPR016152">
    <property type="entry name" value="PTrfase/Anion_transptr"/>
</dbReference>